<keyword evidence="8 14" id="KW-0812">Transmembrane</keyword>
<feature type="transmembrane region" description="Helical" evidence="14">
    <location>
        <begin position="342"/>
        <end position="364"/>
    </location>
</feature>
<evidence type="ECO:0000256" key="10">
    <source>
        <dbReference type="ARBA" id="ARBA00022989"/>
    </source>
</evidence>
<dbReference type="GO" id="GO:0006488">
    <property type="term" value="P:dolichol-linked oligosaccharide biosynthetic process"/>
    <property type="evidence" value="ECO:0007669"/>
    <property type="project" value="UniProtKB-UniRule"/>
</dbReference>
<reference evidence="15 16" key="1">
    <citation type="journal article" date="2011" name="J. Gen. Appl. Microbiol.">
        <title>Draft genome sequencing of the enigmatic basidiomycete Mixia osmundae.</title>
        <authorList>
            <person name="Nishida H."/>
            <person name="Nagatsuka Y."/>
            <person name="Sugiyama J."/>
        </authorList>
    </citation>
    <scope>NUCLEOTIDE SEQUENCE [LARGE SCALE GENOMIC DNA]</scope>
    <source>
        <strain evidence="16">CBS 9802 / IAM 14324 / JCM 22182 / KY 12970</strain>
    </source>
</reference>
<comment type="pathway">
    <text evidence="2">Protein modification; protein glycosylation.</text>
</comment>
<feature type="transmembrane region" description="Helical" evidence="14">
    <location>
        <begin position="274"/>
        <end position="294"/>
    </location>
</feature>
<keyword evidence="7" id="KW-0808">Transferase</keyword>
<dbReference type="InterPro" id="IPR016900">
    <property type="entry name" value="Alg10"/>
</dbReference>
<comment type="subcellular location">
    <subcellularLocation>
        <location evidence="1">Endoplasmic reticulum membrane</location>
        <topology evidence="1">Multi-pass membrane protein</topology>
    </subcellularLocation>
</comment>
<dbReference type="GO" id="GO:0005789">
    <property type="term" value="C:endoplasmic reticulum membrane"/>
    <property type="evidence" value="ECO:0007669"/>
    <property type="project" value="UniProtKB-SubCell"/>
</dbReference>
<evidence type="ECO:0000256" key="13">
    <source>
        <dbReference type="ARBA" id="ARBA00048064"/>
    </source>
</evidence>
<feature type="transmembrane region" description="Helical" evidence="14">
    <location>
        <begin position="236"/>
        <end position="254"/>
    </location>
</feature>
<sequence>MAGLRLGAVYAAVTLQIAKVINEEVPKPYMDEIFHVPQAQAYCSGNWQAWDPKLTTPPGLYILSTATHHLTRLTCSTAFLRSHNVALACAMPFLMYRIMRLLRIRRTWDKSRAKQRTEEPTEPLEAITLALFPPLYFFAFLYYTDMLSTALMLGAYERSLSRQQALAALLGLASVSLRQTNIVWVAYIAGCALVHDLERRDLESIPLESATLSRMPTILVDLVSTCLRRPATVAKLAGPFVPVFALFIAFVRYNGGIVLGDKANHVVMFHLPQLLYFSAFTAAFNAPLLIVPVLHFRPSRAALLLAPLACVSMLVVVRYLTYEHLFMLSDNRHYVFYVWQRIYQAHPLARYIMVLVYLPAAVLVHQISAAAQTWSALSYTIWLLATTLALVPTPLIEPRYYILPFLVYRLHLSRPQTATRRQWQLCLLFETASYVGINALTLYVFLYKPFKWPSESGLQRFMF</sequence>
<organism evidence="15 16">
    <name type="scientific">Mixia osmundae (strain CBS 9802 / IAM 14324 / JCM 22182 / KY 12970)</name>
    <dbReference type="NCBI Taxonomy" id="764103"/>
    <lineage>
        <taxon>Eukaryota</taxon>
        <taxon>Fungi</taxon>
        <taxon>Dikarya</taxon>
        <taxon>Basidiomycota</taxon>
        <taxon>Pucciniomycotina</taxon>
        <taxon>Mixiomycetes</taxon>
        <taxon>Mixiales</taxon>
        <taxon>Mixiaceae</taxon>
        <taxon>Mixia</taxon>
    </lineage>
</organism>
<comment type="caution">
    <text evidence="15">The sequence shown here is derived from an EMBL/GenBank/DDBJ whole genome shotgun (WGS) entry which is preliminary data.</text>
</comment>
<dbReference type="STRING" id="764103.G7E9B0"/>
<keyword evidence="11 14" id="KW-0472">Membrane</keyword>
<dbReference type="Pfam" id="PF04922">
    <property type="entry name" value="DIE2_ALG10"/>
    <property type="match status" value="1"/>
</dbReference>
<dbReference type="FunCoup" id="G7E9B0">
    <property type="interactions" value="566"/>
</dbReference>
<comment type="similarity">
    <text evidence="3 14">Belongs to the ALG10 glucosyltransferase family.</text>
</comment>
<evidence type="ECO:0000256" key="6">
    <source>
        <dbReference type="ARBA" id="ARBA00022676"/>
    </source>
</evidence>
<dbReference type="InParanoid" id="G7E9B0"/>
<dbReference type="EMBL" id="BABT02000220">
    <property type="protein sequence ID" value="GAA99229.1"/>
    <property type="molecule type" value="Genomic_DNA"/>
</dbReference>
<evidence type="ECO:0000313" key="16">
    <source>
        <dbReference type="Proteomes" id="UP000009131"/>
    </source>
</evidence>
<gene>
    <name evidence="15" type="primary">Mo05923</name>
    <name evidence="15" type="ORF">E5Q_05923</name>
</gene>
<evidence type="ECO:0000313" key="15">
    <source>
        <dbReference type="EMBL" id="GAA99229.1"/>
    </source>
</evidence>
<evidence type="ECO:0000256" key="11">
    <source>
        <dbReference type="ARBA" id="ARBA00023136"/>
    </source>
</evidence>
<evidence type="ECO:0000256" key="1">
    <source>
        <dbReference type="ARBA" id="ARBA00004477"/>
    </source>
</evidence>
<keyword evidence="6 14" id="KW-0328">Glycosyltransferase</keyword>
<accession>G7E9B0</accession>
<dbReference type="HOGENOM" id="CLU_017053_1_0_1"/>
<keyword evidence="16" id="KW-1185">Reference proteome</keyword>
<comment type="function">
    <text evidence="12">Dol-P-Glc:Glc(2)Man(9)GlcNAc(2)-PP-Dol alpha-1,2-glucosyltransferase that operates in the biosynthetic pathway of dolichol-linked oligosaccharides, the glycan precursors employed in protein asparagine (N)-glycosylation. The assembly of dolichol-linked oligosaccharides begins on the cytosolic side of the endoplasmic reticulum membrane and finishes in its lumen. The sequential addition of sugars to dolichol pyrophosphate produces dolichol-linked oligosaccharides containing fourteen sugars, including two GlcNAcs, nine mannoses and three glucoses. Once assembled, the oligosaccharide is transferred from the lipid to nascent proteins by oligosaccharyltransferases. In the lumen of the endoplasmic reticulum, adds the third and last glucose residue from dolichyl phosphate glucose (Dol-P-Glc) onto the lipid-linked oligosaccharide intermediate Glc(2)Man(9)GlcNAc(2)-PP-Dol to produce Glc(3)Man(9)GlcNAc(2)-PP-Dol.</text>
</comment>
<dbReference type="EC" id="2.4.1.256" evidence="4 14"/>
<feature type="transmembrane region" description="Helical" evidence="14">
    <location>
        <begin position="301"/>
        <end position="322"/>
    </location>
</feature>
<keyword evidence="9" id="KW-0256">Endoplasmic reticulum</keyword>
<evidence type="ECO:0000256" key="2">
    <source>
        <dbReference type="ARBA" id="ARBA00004922"/>
    </source>
</evidence>
<proteinExistence type="inferred from homology"/>
<evidence type="ECO:0000256" key="4">
    <source>
        <dbReference type="ARBA" id="ARBA00011967"/>
    </source>
</evidence>
<dbReference type="Proteomes" id="UP000009131">
    <property type="component" value="Unassembled WGS sequence"/>
</dbReference>
<dbReference type="AlphaFoldDB" id="G7E9B0"/>
<reference evidence="15 16" key="2">
    <citation type="journal article" date="2012" name="Open Biol.">
        <title>Characteristics of nucleosomes and linker DNA regions on the genome of the basidiomycete Mixia osmundae revealed by mono- and dinucleosome mapping.</title>
        <authorList>
            <person name="Nishida H."/>
            <person name="Kondo S."/>
            <person name="Matsumoto T."/>
            <person name="Suzuki Y."/>
            <person name="Yoshikawa H."/>
            <person name="Taylor T.D."/>
            <person name="Sugiyama J."/>
        </authorList>
    </citation>
    <scope>NUCLEOTIDE SEQUENCE [LARGE SCALE GENOMIC DNA]</scope>
    <source>
        <strain evidence="16">CBS 9802 / IAM 14324 / JCM 22182 / KY 12970</strain>
    </source>
</reference>
<dbReference type="PANTHER" id="PTHR12989">
    <property type="entry name" value="ALPHA-1,2-GLUCOSYLTRANSFERASE ALG10"/>
    <property type="match status" value="1"/>
</dbReference>
<evidence type="ECO:0000256" key="7">
    <source>
        <dbReference type="ARBA" id="ARBA00022679"/>
    </source>
</evidence>
<dbReference type="OrthoDB" id="4769at2759"/>
<feature type="transmembrane region" description="Helical" evidence="14">
    <location>
        <begin position="422"/>
        <end position="446"/>
    </location>
</feature>
<name>G7E9B0_MIXOS</name>
<evidence type="ECO:0000256" key="14">
    <source>
        <dbReference type="PIRNR" id="PIRNR028810"/>
    </source>
</evidence>
<dbReference type="PANTHER" id="PTHR12989:SF10">
    <property type="entry name" value="DOL-P-GLC:GLC(2)MAN(9)GLCNAC(2)-PP-DOL ALPHA-1,2-GLUCOSYLTRANSFERASE-RELATED"/>
    <property type="match status" value="1"/>
</dbReference>
<protein>
    <recommendedName>
        <fullName evidence="5 14">Dol-P-Glc:Glc(2)Man(9)GlcNAc(2)-PP-Dol alpha-1,2-glucosyltransferase</fullName>
        <ecNumber evidence="4 14">2.4.1.256</ecNumber>
    </recommendedName>
</protein>
<dbReference type="GO" id="GO:0106073">
    <property type="term" value="F:dolichyl pyrophosphate Glc2Man9GlcNAc2 alpha-1,2-glucosyltransferase activity"/>
    <property type="evidence" value="ECO:0007669"/>
    <property type="project" value="UniProtKB-UniRule"/>
</dbReference>
<evidence type="ECO:0000256" key="3">
    <source>
        <dbReference type="ARBA" id="ARBA00010600"/>
    </source>
</evidence>
<evidence type="ECO:0000256" key="9">
    <source>
        <dbReference type="ARBA" id="ARBA00022824"/>
    </source>
</evidence>
<comment type="caution">
    <text evidence="14">Lacks conserved residue(s) required for the propagation of feature annotation.</text>
</comment>
<keyword evidence="10 14" id="KW-1133">Transmembrane helix</keyword>
<evidence type="ECO:0000256" key="8">
    <source>
        <dbReference type="ARBA" id="ARBA00022692"/>
    </source>
</evidence>
<comment type="catalytic activity">
    <reaction evidence="13">
        <text>an alpha-D-Glc-(1-&gt;3)-alpha-D-Glc-(1-&gt;3)-alpha-D-Man-(1-&gt;2)-alpha-D-Man-(1-&gt;2)-alpha-D-Man-(1-&gt;3)-[alpha-D-Man-(1-&gt;2)-alpha-D-Man-(1-&gt;3)-[alpha-D-Man-(1-&gt;2)-alpha-D-Man-(1-&gt;6)]-alpha-D-Man-(1-&gt;6)]-beta-D-Man-(1-&gt;4)-beta-D-GlcNAc-(1-&gt;4)-alpha-D-GlcNAc-diphospho-di-trans,poly-cis-dolichol + a di-trans,poly-cis-dolichyl beta-D-glucosyl phosphate = a alpha-D-Glc-(1-&gt;2)-alpha-D-Glc-(1-&gt;3)-alpha-D-Glc-(1-&gt;3)-alpha-D-Man-(1-&gt;2)-alpha-D-Man-(1-&gt;2)-alpha-D-Man-(1-&gt;3)-[alpha-D-Man-(1-&gt;2)-alpha-D-Man-(1-&gt;3)-[alpha-D-Man-(1-&gt;2)-alpha-D-Man-(1-&gt;6)]-alpha-D-Man-(1-&gt;6)]-beta-D-Man-(1-&gt;4)-beta-D-GlcNAc-(1-&gt;4)-alpha-D-GlcNAc-diphospho-di-trans,poly-cis-dolichol + a di-trans,poly-cis-dolichyl phosphate + H(+)</text>
        <dbReference type="Rhea" id="RHEA:29543"/>
        <dbReference type="Rhea" id="RHEA-COMP:19498"/>
        <dbReference type="Rhea" id="RHEA-COMP:19502"/>
        <dbReference type="Rhea" id="RHEA-COMP:19512"/>
        <dbReference type="Rhea" id="RHEA-COMP:19522"/>
        <dbReference type="ChEBI" id="CHEBI:15378"/>
        <dbReference type="ChEBI" id="CHEBI:57525"/>
        <dbReference type="ChEBI" id="CHEBI:57683"/>
        <dbReference type="ChEBI" id="CHEBI:132522"/>
        <dbReference type="ChEBI" id="CHEBI:132523"/>
        <dbReference type="EC" id="2.4.1.256"/>
    </reaction>
    <physiologicalReaction direction="left-to-right" evidence="13">
        <dbReference type="Rhea" id="RHEA:29544"/>
    </physiologicalReaction>
</comment>
<dbReference type="eggNOG" id="KOG2642">
    <property type="taxonomic scope" value="Eukaryota"/>
</dbReference>
<evidence type="ECO:0000256" key="12">
    <source>
        <dbReference type="ARBA" id="ARBA00044727"/>
    </source>
</evidence>
<evidence type="ECO:0000256" key="5">
    <source>
        <dbReference type="ARBA" id="ARBA00018512"/>
    </source>
</evidence>
<dbReference type="PIRSF" id="PIRSF028810">
    <property type="entry name" value="Alpha1_2_glucosyltferase_Alg10"/>
    <property type="match status" value="1"/>
</dbReference>